<dbReference type="InterPro" id="IPR032710">
    <property type="entry name" value="NTF2-like_dom_sf"/>
</dbReference>
<dbReference type="SUPFAM" id="SSF54427">
    <property type="entry name" value="NTF2-like"/>
    <property type="match status" value="1"/>
</dbReference>
<evidence type="ECO:0000313" key="3">
    <source>
        <dbReference type="Proteomes" id="UP001190700"/>
    </source>
</evidence>
<dbReference type="Gene3D" id="3.10.450.50">
    <property type="match status" value="1"/>
</dbReference>
<proteinExistence type="predicted"/>
<feature type="domain" description="SnoaL-like" evidence="1">
    <location>
        <begin position="105"/>
        <end position="203"/>
    </location>
</feature>
<evidence type="ECO:0000259" key="1">
    <source>
        <dbReference type="Pfam" id="PF12680"/>
    </source>
</evidence>
<comment type="caution">
    <text evidence="2">The sequence shown here is derived from an EMBL/GenBank/DDBJ whole genome shotgun (WGS) entry which is preliminary data.</text>
</comment>
<dbReference type="Pfam" id="PF12680">
    <property type="entry name" value="SnoaL_2"/>
    <property type="match status" value="1"/>
</dbReference>
<dbReference type="EMBL" id="LGRX02015564">
    <property type="protein sequence ID" value="KAK3263313.1"/>
    <property type="molecule type" value="Genomic_DNA"/>
</dbReference>
<evidence type="ECO:0000313" key="2">
    <source>
        <dbReference type="EMBL" id="KAK3263313.1"/>
    </source>
</evidence>
<name>A0AAE0KWG5_9CHLO</name>
<protein>
    <recommendedName>
        <fullName evidence="1">SnoaL-like domain-containing protein</fullName>
    </recommendedName>
</protein>
<keyword evidence="3" id="KW-1185">Reference proteome</keyword>
<reference evidence="2 3" key="1">
    <citation type="journal article" date="2015" name="Genome Biol. Evol.">
        <title>Comparative Genomics of a Bacterivorous Green Alga Reveals Evolutionary Causalities and Consequences of Phago-Mixotrophic Mode of Nutrition.</title>
        <authorList>
            <person name="Burns J.A."/>
            <person name="Paasch A."/>
            <person name="Narechania A."/>
            <person name="Kim E."/>
        </authorList>
    </citation>
    <scope>NUCLEOTIDE SEQUENCE [LARGE SCALE GENOMIC DNA]</scope>
    <source>
        <strain evidence="2 3">PLY_AMNH</strain>
    </source>
</reference>
<dbReference type="PANTHER" id="PTHR33698">
    <property type="entry name" value="NUCLEAR TRANSPORT FACTOR 2 (NTF2)-LIKE PROTEIN"/>
    <property type="match status" value="1"/>
</dbReference>
<dbReference type="PANTHER" id="PTHR33698:SF3">
    <property type="entry name" value="OS09G0266000 PROTEIN"/>
    <property type="match status" value="1"/>
</dbReference>
<organism evidence="2 3">
    <name type="scientific">Cymbomonas tetramitiformis</name>
    <dbReference type="NCBI Taxonomy" id="36881"/>
    <lineage>
        <taxon>Eukaryota</taxon>
        <taxon>Viridiplantae</taxon>
        <taxon>Chlorophyta</taxon>
        <taxon>Pyramimonadophyceae</taxon>
        <taxon>Pyramimonadales</taxon>
        <taxon>Pyramimonadaceae</taxon>
        <taxon>Cymbomonas</taxon>
    </lineage>
</organism>
<sequence>MALPSVSLRGCLAEGVFLRPHGIKNPQRKRFGGVSTRNQITRANSAPGGVRGIKLATETRHRKNGVNGQFNATNKEMKAASGVSGAGDSSTSPQFSRADDLVRYLWTELSLRDMDVFMQYFAEDVVYEDLIYKEAFQGKAAVRSFMEKNLEAAPEDLKFVLERISDGERSVGFTWHCEIDGVPEVQFARGCSFYELDDQGLICYVRDIPEPALKLGSFGLVLAKVASKALVEKRDKDAKRLQQTLAEAEAYAGVDVSFTADPQWVLSSELREKARLTLSTSPDPIRTFFEIAGFGGGNGVRVKWGVLREKVDDAEIAESTEEDRAGLRARAAEQLVNIDLDERERRGLAGRLVLAATAVSAVGLYATAAPLASRAVLFFPLSLGLGFYRSGESGL</sequence>
<dbReference type="Proteomes" id="UP001190700">
    <property type="component" value="Unassembled WGS sequence"/>
</dbReference>
<accession>A0AAE0KWG5</accession>
<dbReference type="AlphaFoldDB" id="A0AAE0KWG5"/>
<gene>
    <name evidence="2" type="ORF">CYMTET_27875</name>
</gene>
<dbReference type="InterPro" id="IPR037401">
    <property type="entry name" value="SnoaL-like"/>
</dbReference>